<dbReference type="RefSeq" id="WP_190118862.1">
    <property type="nucleotide sequence ID" value="NZ_BMVR01000012.1"/>
</dbReference>
<feature type="domain" description="AB hydrolase-1" evidence="1">
    <location>
        <begin position="31"/>
        <end position="278"/>
    </location>
</feature>
<evidence type="ECO:0000313" key="2">
    <source>
        <dbReference type="EMBL" id="MBJ3809417.1"/>
    </source>
</evidence>
<dbReference type="InterPro" id="IPR050471">
    <property type="entry name" value="AB_hydrolase"/>
</dbReference>
<dbReference type="InterPro" id="IPR000073">
    <property type="entry name" value="AB_hydrolase_1"/>
</dbReference>
<dbReference type="Proteomes" id="UP000634780">
    <property type="component" value="Unassembled WGS sequence"/>
</dbReference>
<dbReference type="GO" id="GO:0016787">
    <property type="term" value="F:hydrolase activity"/>
    <property type="evidence" value="ECO:0007669"/>
    <property type="project" value="UniProtKB-KW"/>
</dbReference>
<evidence type="ECO:0000259" key="1">
    <source>
        <dbReference type="Pfam" id="PF00561"/>
    </source>
</evidence>
<reference evidence="2 3" key="1">
    <citation type="submission" date="2020-12" db="EMBL/GenBank/DDBJ databases">
        <title>Streptomyces typhae sp. nov., a novel endophytic actinomycete isolated from the root of cattail pollen (Typha angustifolia L.).</title>
        <authorList>
            <person name="Peng C."/>
            <person name="Liu C."/>
        </authorList>
    </citation>
    <scope>NUCLEOTIDE SEQUENCE [LARGE SCALE GENOMIC DNA]</scope>
    <source>
        <strain evidence="2 3">JCM 4753</strain>
    </source>
</reference>
<organism evidence="2 3">
    <name type="scientific">Streptomyces flavofungini</name>
    <dbReference type="NCBI Taxonomy" id="68200"/>
    <lineage>
        <taxon>Bacteria</taxon>
        <taxon>Bacillati</taxon>
        <taxon>Actinomycetota</taxon>
        <taxon>Actinomycetes</taxon>
        <taxon>Kitasatosporales</taxon>
        <taxon>Streptomycetaceae</taxon>
        <taxon>Streptomyces</taxon>
    </lineage>
</organism>
<dbReference type="PANTHER" id="PTHR43433:SF10">
    <property type="entry name" value="AB HYDROLASE-1 DOMAIN-CONTAINING PROTEIN"/>
    <property type="match status" value="1"/>
</dbReference>
<name>A0ABS0X885_9ACTN</name>
<dbReference type="Pfam" id="PF00561">
    <property type="entry name" value="Abhydrolase_1"/>
    <property type="match status" value="1"/>
</dbReference>
<dbReference type="EMBL" id="JAEKOZ010000011">
    <property type="protein sequence ID" value="MBJ3809417.1"/>
    <property type="molecule type" value="Genomic_DNA"/>
</dbReference>
<keyword evidence="2" id="KW-0378">Hydrolase</keyword>
<evidence type="ECO:0000313" key="3">
    <source>
        <dbReference type="Proteomes" id="UP000634780"/>
    </source>
</evidence>
<gene>
    <name evidence="2" type="ORF">JGB26_20220</name>
</gene>
<comment type="caution">
    <text evidence="2">The sequence shown here is derived from an EMBL/GenBank/DDBJ whole genome shotgun (WGS) entry which is preliminary data.</text>
</comment>
<keyword evidence="3" id="KW-1185">Reference proteome</keyword>
<dbReference type="PANTHER" id="PTHR43433">
    <property type="entry name" value="HYDROLASE, ALPHA/BETA FOLD FAMILY PROTEIN"/>
    <property type="match status" value="1"/>
</dbReference>
<dbReference type="InterPro" id="IPR029058">
    <property type="entry name" value="AB_hydrolase_fold"/>
</dbReference>
<sequence>MTEGWEYDLVPLPDGRVTEVLTYGTATEGTLLCHAGTPGGLVPRQSFARVCDQLGLRHVMAGRPGYGRSSPRPGRVMADIAEDTAVVLNHLGVDTFVSMGGSGGGPHALACAALLPDRCRATAAVVSPAPIDADGLDHYAGMGPENVEEWKLAEQGREAIEPWLRRTVADWGDLTAADFVDSYRGALPPVDQELCTTEFGDTFIASTRKSTSTGVEGWVEDDLALVAPWGFDLGAITTPVTLWTGKLDRMVSHEHSVWLARAVPGADLHVIAGHGHLSLQQAYLPDIVTDLLGKGRP</sequence>
<protein>
    <submittedName>
        <fullName evidence="2">Alpha/beta hydrolase</fullName>
    </submittedName>
</protein>
<dbReference type="SUPFAM" id="SSF53474">
    <property type="entry name" value="alpha/beta-Hydrolases"/>
    <property type="match status" value="1"/>
</dbReference>
<proteinExistence type="predicted"/>
<dbReference type="Gene3D" id="3.40.50.1820">
    <property type="entry name" value="alpha/beta hydrolase"/>
    <property type="match status" value="1"/>
</dbReference>
<accession>A0ABS0X885</accession>